<feature type="binding site" evidence="8">
    <location>
        <position position="119"/>
    </location>
    <ligand>
        <name>Zn(2+)</name>
        <dbReference type="ChEBI" id="CHEBI:29105"/>
        <note>catalytic</note>
    </ligand>
</feature>
<dbReference type="Gene3D" id="3.40.390.30">
    <property type="entry name" value="Metalloproteases ('zincins'), catalytic domain"/>
    <property type="match status" value="1"/>
</dbReference>
<comment type="function">
    <text evidence="8">Single strand-specific metallo-endoribonuclease involved in late-stage 70S ribosome quality control and in maturation of the 3' terminus of the 16S rRNA.</text>
</comment>
<proteinExistence type="inferred from homology"/>
<keyword evidence="8" id="KW-0698">rRNA processing</keyword>
<dbReference type="SUPFAM" id="SSF55486">
    <property type="entry name" value="Metalloproteases ('zincins'), catalytic domain"/>
    <property type="match status" value="1"/>
</dbReference>
<keyword evidence="2 8" id="KW-0690">Ribosome biogenesis</keyword>
<evidence type="ECO:0000256" key="2">
    <source>
        <dbReference type="ARBA" id="ARBA00022517"/>
    </source>
</evidence>
<dbReference type="PANTHER" id="PTHR46986">
    <property type="entry name" value="ENDORIBONUCLEASE YBEY, CHLOROPLASTIC"/>
    <property type="match status" value="1"/>
</dbReference>
<accession>A0ABP1C6E3</accession>
<evidence type="ECO:0000256" key="8">
    <source>
        <dbReference type="HAMAP-Rule" id="MF_00009"/>
    </source>
</evidence>
<evidence type="ECO:0000313" key="10">
    <source>
        <dbReference type="Proteomes" id="UP001497493"/>
    </source>
</evidence>
<comment type="similarity">
    <text evidence="1 8">Belongs to the endoribonuclease YbeY family.</text>
</comment>
<gene>
    <name evidence="8 9" type="primary">ybeY</name>
    <name evidence="9" type="ORF">MECH1_V1_0571</name>
</gene>
<keyword evidence="10" id="KW-1185">Reference proteome</keyword>
<dbReference type="Proteomes" id="UP001497493">
    <property type="component" value="Chromosome"/>
</dbReference>
<dbReference type="Pfam" id="PF02130">
    <property type="entry name" value="YbeY"/>
    <property type="match status" value="1"/>
</dbReference>
<comment type="subcellular location">
    <subcellularLocation>
        <location evidence="8">Cytoplasm</location>
    </subcellularLocation>
</comment>
<dbReference type="PANTHER" id="PTHR46986:SF1">
    <property type="entry name" value="ENDORIBONUCLEASE YBEY, CHLOROPLASTIC"/>
    <property type="match status" value="1"/>
</dbReference>
<keyword evidence="7 8" id="KW-0862">Zinc</keyword>
<evidence type="ECO:0000256" key="7">
    <source>
        <dbReference type="ARBA" id="ARBA00022833"/>
    </source>
</evidence>
<sequence>MTCIIIDNACAAPDLPDPGQFQRWAEAALRGADVEVAVRIVDEAESAALNQTYRHQPGPTNVLSFPFQVPEGVPHRLLGDLVICAAVVAREARAQGKRAEAHWAHLVVHGLLHLQGYDHAEESEAAVMEAEEIAILAGLGFPNPYEEVSRS</sequence>
<evidence type="ECO:0000256" key="1">
    <source>
        <dbReference type="ARBA" id="ARBA00010875"/>
    </source>
</evidence>
<evidence type="ECO:0000256" key="5">
    <source>
        <dbReference type="ARBA" id="ARBA00022759"/>
    </source>
</evidence>
<organism evidence="9 10">
    <name type="scientific">Candidatus Methylocalor cossyra</name>
    <dbReference type="NCBI Taxonomy" id="3108543"/>
    <lineage>
        <taxon>Bacteria</taxon>
        <taxon>Pseudomonadati</taxon>
        <taxon>Pseudomonadota</taxon>
        <taxon>Gammaproteobacteria</taxon>
        <taxon>Methylococcales</taxon>
        <taxon>Methylococcaceae</taxon>
        <taxon>Candidatus Methylocalor</taxon>
    </lineage>
</organism>
<keyword evidence="3 8" id="KW-0540">Nuclease</keyword>
<comment type="cofactor">
    <cofactor evidence="8">
        <name>Zn(2+)</name>
        <dbReference type="ChEBI" id="CHEBI:29105"/>
    </cofactor>
    <text evidence="8">Binds 1 zinc ion.</text>
</comment>
<dbReference type="RefSeq" id="WP_348758911.1">
    <property type="nucleotide sequence ID" value="NZ_OZ026884.1"/>
</dbReference>
<keyword evidence="5 8" id="KW-0255">Endonuclease</keyword>
<dbReference type="InterPro" id="IPR020549">
    <property type="entry name" value="YbeY_CS"/>
</dbReference>
<dbReference type="InterPro" id="IPR023091">
    <property type="entry name" value="MetalPrtase_cat_dom_sf_prd"/>
</dbReference>
<evidence type="ECO:0000256" key="6">
    <source>
        <dbReference type="ARBA" id="ARBA00022801"/>
    </source>
</evidence>
<feature type="binding site" evidence="8">
    <location>
        <position position="113"/>
    </location>
    <ligand>
        <name>Zn(2+)</name>
        <dbReference type="ChEBI" id="CHEBI:29105"/>
        <note>catalytic</note>
    </ligand>
</feature>
<feature type="binding site" evidence="8">
    <location>
        <position position="109"/>
    </location>
    <ligand>
        <name>Zn(2+)</name>
        <dbReference type="ChEBI" id="CHEBI:29105"/>
        <note>catalytic</note>
    </ligand>
</feature>
<dbReference type="HAMAP" id="MF_00009">
    <property type="entry name" value="Endoribonucl_YbeY"/>
    <property type="match status" value="1"/>
</dbReference>
<dbReference type="NCBIfam" id="TIGR00043">
    <property type="entry name" value="rRNA maturation RNase YbeY"/>
    <property type="match status" value="1"/>
</dbReference>
<dbReference type="EMBL" id="OZ026884">
    <property type="protein sequence ID" value="CAL1239347.1"/>
    <property type="molecule type" value="Genomic_DNA"/>
</dbReference>
<evidence type="ECO:0000256" key="4">
    <source>
        <dbReference type="ARBA" id="ARBA00022723"/>
    </source>
</evidence>
<dbReference type="EC" id="3.1.-.-" evidence="8"/>
<keyword evidence="4 8" id="KW-0479">Metal-binding</keyword>
<protein>
    <recommendedName>
        <fullName evidence="8">Endoribonuclease YbeY</fullName>
        <ecNumber evidence="8">3.1.-.-</ecNumber>
    </recommendedName>
</protein>
<dbReference type="InterPro" id="IPR002036">
    <property type="entry name" value="YbeY"/>
</dbReference>
<name>A0ABP1C6E3_9GAMM</name>
<keyword evidence="8" id="KW-0963">Cytoplasm</keyword>
<keyword evidence="6 8" id="KW-0378">Hydrolase</keyword>
<evidence type="ECO:0000256" key="3">
    <source>
        <dbReference type="ARBA" id="ARBA00022722"/>
    </source>
</evidence>
<reference evidence="9 10" key="1">
    <citation type="submission" date="2024-04" db="EMBL/GenBank/DDBJ databases">
        <authorList>
            <person name="Cremers G."/>
        </authorList>
    </citation>
    <scope>NUCLEOTIDE SEQUENCE [LARGE SCALE GENOMIC DNA]</scope>
    <source>
        <strain evidence="9">MeCH1-AG</strain>
    </source>
</reference>
<dbReference type="PROSITE" id="PS01306">
    <property type="entry name" value="UPF0054"/>
    <property type="match status" value="1"/>
</dbReference>
<evidence type="ECO:0000313" key="9">
    <source>
        <dbReference type="EMBL" id="CAL1239347.1"/>
    </source>
</evidence>